<feature type="transmembrane region" description="Helical" evidence="6">
    <location>
        <begin position="176"/>
        <end position="195"/>
    </location>
</feature>
<dbReference type="GO" id="GO:0009306">
    <property type="term" value="P:protein secretion"/>
    <property type="evidence" value="ECO:0007669"/>
    <property type="project" value="TreeGrafter"/>
</dbReference>
<evidence type="ECO:0000256" key="2">
    <source>
        <dbReference type="ARBA" id="ARBA00005467"/>
    </source>
</evidence>
<comment type="caution">
    <text evidence="8">The sequence shown here is derived from an EMBL/GenBank/DDBJ whole genome shotgun (WGS) entry which is preliminary data.</text>
</comment>
<evidence type="ECO:0000313" key="9">
    <source>
        <dbReference type="Proteomes" id="UP000019335"/>
    </source>
</evidence>
<comment type="similarity">
    <text evidence="2 6">Belongs to the TVP23 family.</text>
</comment>
<keyword evidence="5 6" id="KW-0472">Membrane</keyword>
<evidence type="ECO:0000256" key="1">
    <source>
        <dbReference type="ARBA" id="ARBA00004141"/>
    </source>
</evidence>
<dbReference type="GO" id="GO:0000139">
    <property type="term" value="C:Golgi membrane"/>
    <property type="evidence" value="ECO:0007669"/>
    <property type="project" value="TreeGrafter"/>
</dbReference>
<comment type="subcellular location">
    <subcellularLocation>
        <location evidence="1 6">Membrane</location>
        <topology evidence="1 6">Multi-pass membrane protein</topology>
    </subcellularLocation>
</comment>
<dbReference type="Pfam" id="PF05832">
    <property type="entry name" value="DUF846"/>
    <property type="match status" value="1"/>
</dbReference>
<proteinExistence type="inferred from homology"/>
<gene>
    <name evidence="8" type="ORF">Naga_100024g32</name>
</gene>
<accession>W7U005</accession>
<feature type="transmembrane region" description="Helical" evidence="6">
    <location>
        <begin position="149"/>
        <end position="170"/>
    </location>
</feature>
<evidence type="ECO:0000256" key="7">
    <source>
        <dbReference type="SAM" id="MobiDB-lite"/>
    </source>
</evidence>
<feature type="region of interest" description="Disordered" evidence="7">
    <location>
        <begin position="234"/>
        <end position="253"/>
    </location>
</feature>
<evidence type="ECO:0000256" key="4">
    <source>
        <dbReference type="ARBA" id="ARBA00022989"/>
    </source>
</evidence>
<evidence type="ECO:0000313" key="8">
    <source>
        <dbReference type="EMBL" id="EWM29078.1"/>
    </source>
</evidence>
<protein>
    <recommendedName>
        <fullName evidence="6">Golgi apparatus membrane protein TVP23 homolog</fullName>
    </recommendedName>
</protein>
<dbReference type="Proteomes" id="UP000019335">
    <property type="component" value="Chromosome 3"/>
</dbReference>
<keyword evidence="3 6" id="KW-0812">Transmembrane</keyword>
<dbReference type="AlphaFoldDB" id="W7U005"/>
<name>W7U005_9STRA</name>
<feature type="transmembrane region" description="Helical" evidence="6">
    <location>
        <begin position="87"/>
        <end position="106"/>
    </location>
</feature>
<dbReference type="GO" id="GO:0016192">
    <property type="term" value="P:vesicle-mediated transport"/>
    <property type="evidence" value="ECO:0007669"/>
    <property type="project" value="TreeGrafter"/>
</dbReference>
<dbReference type="PANTHER" id="PTHR13019">
    <property type="entry name" value="GOLGI APPARATUS MEMBRANE PROTEIN TVP23"/>
    <property type="match status" value="1"/>
</dbReference>
<dbReference type="EMBL" id="AZIL01000178">
    <property type="protein sequence ID" value="EWM29078.1"/>
    <property type="molecule type" value="Genomic_DNA"/>
</dbReference>
<evidence type="ECO:0000256" key="5">
    <source>
        <dbReference type="ARBA" id="ARBA00023136"/>
    </source>
</evidence>
<dbReference type="OrthoDB" id="2151161at2759"/>
<organism evidence="8 9">
    <name type="scientific">Nannochloropsis gaditana</name>
    <dbReference type="NCBI Taxonomy" id="72520"/>
    <lineage>
        <taxon>Eukaryota</taxon>
        <taxon>Sar</taxon>
        <taxon>Stramenopiles</taxon>
        <taxon>Ochrophyta</taxon>
        <taxon>Eustigmatophyceae</taxon>
        <taxon>Eustigmatales</taxon>
        <taxon>Monodopsidaceae</taxon>
        <taxon>Nannochloropsis</taxon>
    </lineage>
</organism>
<dbReference type="InterPro" id="IPR008564">
    <property type="entry name" value="TVP23-like"/>
</dbReference>
<sequence>MMEGHAQGDDELQFIRVPETSVSNQASGQTPYAPMGAAPASGPPPPPAGDALAFIKQSRHPVAAAFHFVFKALAIFFYLFGGFFSSNFVFICVVCILLLAFDFWTVKNVTGRLLVGLRWWNNVRDDGSNEWVFESVENPGEIHPADARLFWTGLYVTPIVWSVFFLVALLKFSVQWLVIVFVALVLSGANIVGYYKCSNDQKKKVQNVVQGAAFKTAFGLGTSAVQSFISSTFGQQQQGGGNAEGPHGPPSHV</sequence>
<evidence type="ECO:0000256" key="3">
    <source>
        <dbReference type="ARBA" id="ARBA00022692"/>
    </source>
</evidence>
<evidence type="ECO:0000256" key="6">
    <source>
        <dbReference type="RuleBase" id="RU361206"/>
    </source>
</evidence>
<keyword evidence="4 6" id="KW-1133">Transmembrane helix</keyword>
<dbReference type="PANTHER" id="PTHR13019:SF7">
    <property type="entry name" value="GOLGI APPARATUS MEMBRANE PROTEIN TVP23"/>
    <property type="match status" value="1"/>
</dbReference>
<keyword evidence="9" id="KW-1185">Reference proteome</keyword>
<reference evidence="8 9" key="1">
    <citation type="journal article" date="2014" name="Mol. Plant">
        <title>Chromosome Scale Genome Assembly and Transcriptome Profiling of Nannochloropsis gaditana in Nitrogen Depletion.</title>
        <authorList>
            <person name="Corteggiani Carpinelli E."/>
            <person name="Telatin A."/>
            <person name="Vitulo N."/>
            <person name="Forcato C."/>
            <person name="D'Angelo M."/>
            <person name="Schiavon R."/>
            <person name="Vezzi A."/>
            <person name="Giacometti G.M."/>
            <person name="Morosinotto T."/>
            <person name="Valle G."/>
        </authorList>
    </citation>
    <scope>NUCLEOTIDE SEQUENCE [LARGE SCALE GENOMIC DNA]</scope>
    <source>
        <strain evidence="8 9">B-31</strain>
    </source>
</reference>